<dbReference type="PANTHER" id="PTHR48125:SF12">
    <property type="entry name" value="AT HOOK TRANSCRIPTION FACTOR FAMILY-RELATED"/>
    <property type="match status" value="1"/>
</dbReference>
<feature type="region of interest" description="Disordered" evidence="2">
    <location>
        <begin position="112"/>
        <end position="171"/>
    </location>
</feature>
<dbReference type="PROSITE" id="PS50157">
    <property type="entry name" value="ZINC_FINGER_C2H2_2"/>
    <property type="match status" value="1"/>
</dbReference>
<dbReference type="PROSITE" id="PS00028">
    <property type="entry name" value="ZINC_FINGER_C2H2_1"/>
    <property type="match status" value="1"/>
</dbReference>
<feature type="compositionally biased region" description="Low complexity" evidence="2">
    <location>
        <begin position="22"/>
        <end position="31"/>
    </location>
</feature>
<dbReference type="EMBL" id="MCFA01000115">
    <property type="protein sequence ID" value="ORY06634.1"/>
    <property type="molecule type" value="Genomic_DNA"/>
</dbReference>
<keyword evidence="1" id="KW-0863">Zinc-finger</keyword>
<feature type="compositionally biased region" description="Low complexity" evidence="2">
    <location>
        <begin position="631"/>
        <end position="651"/>
    </location>
</feature>
<sequence length="1249" mass="136428">MSSSNRYSPYYYLNSQQRAAQQYRGYQTAQASSSVPQQPRQYPQSTPTPTAQSQDYMSYNSYGGQASFGGGGQVNSWGSGNYSGSHDISNRAAEVLCNLSNTAYSSTSLTAVSSSGLTPANAPTPAARYSTTTPQPAQQQSHTAHSAYGQSQPRPRSVNASHALASTSRGLSSLATAADYRSQRMQAIYNQQRRSAGPAHNQYSRNTATPVSAARTSAMTSTTQYQDYRSRQWPHVETARSVQAVPNTAVSSSSSYADTQAAAPIEPTPSAMSVTEQYDNASTITVNPMAVYDPWPEYQRKQEVLQAKKAAEDAVRTEQERKAEEARLVEEERKKAEEEKRAEEERQIGDAQVPVHLPPGQPKSRKGHGKKTQQQAASSDGEPSADEAAAVLEAEVRAMMSKLRELNGKDPALLARIWKEERSVKAPRSPTVQNKATPQPLVAQPAQAKAPQTANQRKKAVAKQASSSSNTAPSAPMSTPSASTSATHGGTAAVPAATRPAGNTIWPPEKKAQLATAAATYLNAQNKDKPLTSETILHMLDSNPSYIELCEQLESMQLKLDRAAFAKNLLTAVPDVNSASRQSQATQTPKPQAGRPPLVGTLQQNSSAHQMQAPSPTVVTNSHLKHQSTLPNRSSATPAAASPGYPAPAHSPDLRPYPPFLDDEDSHTPAPVAEMIPNKPELNQPVNKEEAARKRTFNDLIDLTTLDEEDDEPPMKKSNNGSTFGFAPTSTTLTEHVDTKEGMTRRNFPNPAIPFPTTVSYTAPPPLPPSELRMRNIVQTIDKKMALRRNSYNIKTIARDVLLACGRHPEERQLNVHLEILKASLAPLVDNNSDLSTLRWDIIDPGNPPRGYYKDRSQVQEAEDADDEDDRDDEGSRPDIRAKRPELGADGNDTVRALPSATNPFKAKRRGRPPHNSFPQDSSREGSQLFMTPSRPSGTAKMSASAPRPNAGSVDYSAFRSATEIGPDGKPLLTKEGRPVRWRNQIHGPAAALARLNSNGHAGPLQNPSFTPSQPSSLRNVRTSDAEPIIIQSRSPSVAHPSETTRYQSFKCEWQKCKADLHNLETLKKHVQKVHRKETPRGTLECLWDRCGREVANVDAVTGFSIEKHTPFGFTNEAEWREHLELRHFGPLSWDRGDGPASGLSDANESASEVYLNDAQGRWVTPRITADPSRVDKVKATPRPRGRLPKVTQEQETQFKLEQAFARKKRLGAPGMEKSGSTLANEKRRRGFIDQDDLEGGHKVVDLSD</sequence>
<evidence type="ECO:0000259" key="3">
    <source>
        <dbReference type="PROSITE" id="PS50157"/>
    </source>
</evidence>
<feature type="compositionally biased region" description="Polar residues" evidence="2">
    <location>
        <begin position="148"/>
        <end position="171"/>
    </location>
</feature>
<feature type="region of interest" description="Disordered" evidence="2">
    <location>
        <begin position="997"/>
        <end position="1021"/>
    </location>
</feature>
<feature type="compositionally biased region" description="Polar residues" evidence="2">
    <location>
        <begin position="577"/>
        <end position="590"/>
    </location>
</feature>
<dbReference type="AlphaFoldDB" id="A0A1Y1Z943"/>
<feature type="compositionally biased region" description="Low complexity" evidence="2">
    <location>
        <begin position="462"/>
        <end position="493"/>
    </location>
</feature>
<feature type="domain" description="C2H2-type" evidence="3">
    <location>
        <begin position="1050"/>
        <end position="1080"/>
    </location>
</feature>
<keyword evidence="5" id="KW-1185">Reference proteome</keyword>
<protein>
    <recommendedName>
        <fullName evidence="3">C2H2-type domain-containing protein</fullName>
    </recommendedName>
</protein>
<dbReference type="Proteomes" id="UP000193144">
    <property type="component" value="Unassembled WGS sequence"/>
</dbReference>
<keyword evidence="1" id="KW-0862">Zinc</keyword>
<gene>
    <name evidence="4" type="ORF">BCR34DRAFT_616880</name>
</gene>
<feature type="region of interest" description="Disordered" evidence="2">
    <location>
        <begin position="838"/>
        <end position="952"/>
    </location>
</feature>
<feature type="compositionally biased region" description="Acidic residues" evidence="2">
    <location>
        <begin position="861"/>
        <end position="873"/>
    </location>
</feature>
<keyword evidence="1" id="KW-0479">Metal-binding</keyword>
<feature type="compositionally biased region" description="Basic and acidic residues" evidence="2">
    <location>
        <begin position="1239"/>
        <end position="1249"/>
    </location>
</feature>
<name>A0A1Y1Z943_9PLEO</name>
<dbReference type="GO" id="GO:0008270">
    <property type="term" value="F:zinc ion binding"/>
    <property type="evidence" value="ECO:0007669"/>
    <property type="project" value="UniProtKB-KW"/>
</dbReference>
<accession>A0A1Y1Z943</accession>
<feature type="region of interest" description="Disordered" evidence="2">
    <location>
        <begin position="708"/>
        <end position="767"/>
    </location>
</feature>
<feature type="compositionally biased region" description="Polar residues" evidence="2">
    <location>
        <begin position="201"/>
        <end position="210"/>
    </location>
</feature>
<evidence type="ECO:0000256" key="1">
    <source>
        <dbReference type="PROSITE-ProRule" id="PRU00042"/>
    </source>
</evidence>
<feature type="region of interest" description="Disordered" evidence="2">
    <location>
        <begin position="191"/>
        <end position="226"/>
    </location>
</feature>
<dbReference type="STRING" id="1231657.A0A1Y1Z943"/>
<dbReference type="PANTHER" id="PTHR48125">
    <property type="entry name" value="LP07818P1"/>
    <property type="match status" value="1"/>
</dbReference>
<feature type="compositionally biased region" description="Polar residues" evidence="2">
    <location>
        <begin position="601"/>
        <end position="630"/>
    </location>
</feature>
<feature type="compositionally biased region" description="Polar residues" evidence="2">
    <location>
        <begin position="32"/>
        <end position="58"/>
    </location>
</feature>
<evidence type="ECO:0000313" key="5">
    <source>
        <dbReference type="Proteomes" id="UP000193144"/>
    </source>
</evidence>
<feature type="compositionally biased region" description="Polar residues" evidence="2">
    <location>
        <begin position="717"/>
        <end position="734"/>
    </location>
</feature>
<feature type="compositionally biased region" description="Low complexity" evidence="2">
    <location>
        <begin position="212"/>
        <end position="223"/>
    </location>
</feature>
<feature type="region of interest" description="Disordered" evidence="2">
    <location>
        <begin position="313"/>
        <end position="389"/>
    </location>
</feature>
<reference evidence="4 5" key="1">
    <citation type="submission" date="2016-07" db="EMBL/GenBank/DDBJ databases">
        <title>Pervasive Adenine N6-methylation of Active Genes in Fungi.</title>
        <authorList>
            <consortium name="DOE Joint Genome Institute"/>
            <person name="Mondo S.J."/>
            <person name="Dannebaum R.O."/>
            <person name="Kuo R.C."/>
            <person name="Labutti K."/>
            <person name="Haridas S."/>
            <person name="Kuo A."/>
            <person name="Salamov A."/>
            <person name="Ahrendt S.R."/>
            <person name="Lipzen A."/>
            <person name="Sullivan W."/>
            <person name="Andreopoulos W.B."/>
            <person name="Clum A."/>
            <person name="Lindquist E."/>
            <person name="Daum C."/>
            <person name="Ramamoorthy G.K."/>
            <person name="Gryganskyi A."/>
            <person name="Culley D."/>
            <person name="Magnuson J.K."/>
            <person name="James T.Y."/>
            <person name="O'Malley M.A."/>
            <person name="Stajich J.E."/>
            <person name="Spatafora J.W."/>
            <person name="Visel A."/>
            <person name="Grigoriev I.V."/>
        </authorList>
    </citation>
    <scope>NUCLEOTIDE SEQUENCE [LARGE SCALE GENOMIC DNA]</scope>
    <source>
        <strain evidence="4 5">CBS 115471</strain>
    </source>
</reference>
<evidence type="ECO:0000313" key="4">
    <source>
        <dbReference type="EMBL" id="ORY06634.1"/>
    </source>
</evidence>
<feature type="region of interest" description="Disordered" evidence="2">
    <location>
        <begin position="577"/>
        <end position="695"/>
    </location>
</feature>
<feature type="compositionally biased region" description="Basic and acidic residues" evidence="2">
    <location>
        <begin position="874"/>
        <end position="887"/>
    </location>
</feature>
<comment type="caution">
    <text evidence="4">The sequence shown here is derived from an EMBL/GenBank/DDBJ whole genome shotgun (WGS) entry which is preliminary data.</text>
</comment>
<organism evidence="4 5">
    <name type="scientific">Clohesyomyces aquaticus</name>
    <dbReference type="NCBI Taxonomy" id="1231657"/>
    <lineage>
        <taxon>Eukaryota</taxon>
        <taxon>Fungi</taxon>
        <taxon>Dikarya</taxon>
        <taxon>Ascomycota</taxon>
        <taxon>Pezizomycotina</taxon>
        <taxon>Dothideomycetes</taxon>
        <taxon>Pleosporomycetidae</taxon>
        <taxon>Pleosporales</taxon>
        <taxon>Lindgomycetaceae</taxon>
        <taxon>Clohesyomyces</taxon>
    </lineage>
</organism>
<dbReference type="InterPro" id="IPR013087">
    <property type="entry name" value="Znf_C2H2_type"/>
</dbReference>
<feature type="compositionally biased region" description="Low complexity" evidence="2">
    <location>
        <begin position="130"/>
        <end position="147"/>
    </location>
</feature>
<dbReference type="OrthoDB" id="5424797at2759"/>
<proteinExistence type="predicted"/>
<feature type="region of interest" description="Disordered" evidence="2">
    <location>
        <begin position="421"/>
        <end position="505"/>
    </location>
</feature>
<feature type="region of interest" description="Disordered" evidence="2">
    <location>
        <begin position="22"/>
        <end position="58"/>
    </location>
</feature>
<feature type="compositionally biased region" description="Basic and acidic residues" evidence="2">
    <location>
        <begin position="735"/>
        <end position="744"/>
    </location>
</feature>
<feature type="compositionally biased region" description="Polar residues" evidence="2">
    <location>
        <begin position="917"/>
        <end position="942"/>
    </location>
</feature>
<feature type="region of interest" description="Disordered" evidence="2">
    <location>
        <begin position="1170"/>
        <end position="1249"/>
    </location>
</feature>
<feature type="compositionally biased region" description="Basic and acidic residues" evidence="2">
    <location>
        <begin position="313"/>
        <end position="348"/>
    </location>
</feature>
<evidence type="ECO:0000256" key="2">
    <source>
        <dbReference type="SAM" id="MobiDB-lite"/>
    </source>
</evidence>
<feature type="compositionally biased region" description="Low complexity" evidence="2">
    <location>
        <begin position="436"/>
        <end position="454"/>
    </location>
</feature>